<dbReference type="Proteomes" id="UP000077173">
    <property type="component" value="Unassembled WGS sequence"/>
</dbReference>
<keyword evidence="3" id="KW-1185">Reference proteome</keyword>
<name>A0A176YY50_9BRAD</name>
<dbReference type="EMBL" id="LSEF01000085">
    <property type="protein sequence ID" value="OAF12115.1"/>
    <property type="molecule type" value="Genomic_DNA"/>
</dbReference>
<evidence type="ECO:0000313" key="2">
    <source>
        <dbReference type="EMBL" id="OAF12115.1"/>
    </source>
</evidence>
<dbReference type="RefSeq" id="WP_063680410.1">
    <property type="nucleotide sequence ID" value="NZ_LSEF01000085.1"/>
</dbReference>
<organism evidence="2 3">
    <name type="scientific">Bradyrhizobium neotropicale</name>
    <dbReference type="NCBI Taxonomy" id="1497615"/>
    <lineage>
        <taxon>Bacteria</taxon>
        <taxon>Pseudomonadati</taxon>
        <taxon>Pseudomonadota</taxon>
        <taxon>Alphaproteobacteria</taxon>
        <taxon>Hyphomicrobiales</taxon>
        <taxon>Nitrobacteraceae</taxon>
        <taxon>Bradyrhizobium</taxon>
    </lineage>
</organism>
<feature type="compositionally biased region" description="Basic residues" evidence="1">
    <location>
        <begin position="135"/>
        <end position="144"/>
    </location>
</feature>
<accession>A0A176YY50</accession>
<evidence type="ECO:0000256" key="1">
    <source>
        <dbReference type="SAM" id="MobiDB-lite"/>
    </source>
</evidence>
<sequence length="176" mass="18051">MKSVTLFALGFLSAGVGLLDSARGQTSGAPPLSLAPPPTEQGAAPSGTTNNPWPPMATPKAAPPRATAKRPPAKPNGEPSSAANDALPPAASDKLSSTPAISRPPLPRNPAADYDGFSVGTVDDSATSGQPARPTRPRAAKASKPHLETDGITAQESIDREDEALKRKLTICRDCK</sequence>
<proteinExistence type="predicted"/>
<dbReference type="AlphaFoldDB" id="A0A176YY50"/>
<reference evidence="2 3" key="1">
    <citation type="submission" date="2016-02" db="EMBL/GenBank/DDBJ databases">
        <title>Draft genome sequence of the strain BR 10247T Bradyrhizobium neotropicale isolated from nodules of Centrolobium paraense.</title>
        <authorList>
            <person name="Simoes-Araujo J.L."/>
            <person name="Barauna A.C."/>
            <person name="Silva K."/>
            <person name="Zilli J.E."/>
        </authorList>
    </citation>
    <scope>NUCLEOTIDE SEQUENCE [LARGE SCALE GENOMIC DNA]</scope>
    <source>
        <strain evidence="2 3">BR 10247</strain>
    </source>
</reference>
<gene>
    <name evidence="2" type="ORF">AXW67_21285</name>
</gene>
<feature type="region of interest" description="Disordered" evidence="1">
    <location>
        <begin position="21"/>
        <end position="159"/>
    </location>
</feature>
<comment type="caution">
    <text evidence="2">The sequence shown here is derived from an EMBL/GenBank/DDBJ whole genome shotgun (WGS) entry which is preliminary data.</text>
</comment>
<protein>
    <submittedName>
        <fullName evidence="2">Uncharacterized protein</fullName>
    </submittedName>
</protein>
<evidence type="ECO:0000313" key="3">
    <source>
        <dbReference type="Proteomes" id="UP000077173"/>
    </source>
</evidence>